<dbReference type="CDD" id="cd17934">
    <property type="entry name" value="DEXXQc_Upf1-like"/>
    <property type="match status" value="1"/>
</dbReference>
<dbReference type="InterPro" id="IPR041679">
    <property type="entry name" value="DNA2/NAM7-like_C"/>
</dbReference>
<evidence type="ECO:0000256" key="1">
    <source>
        <dbReference type="ARBA" id="ARBA00022741"/>
    </source>
</evidence>
<proteinExistence type="predicted"/>
<evidence type="ECO:0000313" key="8">
    <source>
        <dbReference type="EMBL" id="MCO5958177.1"/>
    </source>
</evidence>
<evidence type="ECO:0000313" key="9">
    <source>
        <dbReference type="Proteomes" id="UP001155380"/>
    </source>
</evidence>
<dbReference type="Pfam" id="PF13482">
    <property type="entry name" value="RNase_H_2"/>
    <property type="match status" value="1"/>
</dbReference>
<feature type="domain" description="DNA2/NAM7 helicase-like C-terminal" evidence="6">
    <location>
        <begin position="924"/>
        <end position="1099"/>
    </location>
</feature>
<dbReference type="InterPro" id="IPR047187">
    <property type="entry name" value="SF1_C_Upf1"/>
</dbReference>
<dbReference type="SUPFAM" id="SSF52540">
    <property type="entry name" value="P-loop containing nucleoside triphosphate hydrolases"/>
    <property type="match status" value="1"/>
</dbReference>
<organism evidence="8 9">
    <name type="scientific">Ciceribacter sichuanensis</name>
    <dbReference type="NCBI Taxonomy" id="2949647"/>
    <lineage>
        <taxon>Bacteria</taxon>
        <taxon>Pseudomonadati</taxon>
        <taxon>Pseudomonadota</taxon>
        <taxon>Alphaproteobacteria</taxon>
        <taxon>Hyphomicrobiales</taxon>
        <taxon>Rhizobiaceae</taxon>
        <taxon>Ciceribacter</taxon>
    </lineage>
</organism>
<keyword evidence="4" id="KW-0067">ATP-binding</keyword>
<evidence type="ECO:0000259" key="5">
    <source>
        <dbReference type="Pfam" id="PF12705"/>
    </source>
</evidence>
<gene>
    <name evidence="8" type="ORF">NBH21_15480</name>
</gene>
<dbReference type="InterPro" id="IPR019993">
    <property type="entry name" value="RecB_nuclease_TM0106_put"/>
</dbReference>
<dbReference type="Pfam" id="PF13087">
    <property type="entry name" value="AAA_12"/>
    <property type="match status" value="1"/>
</dbReference>
<dbReference type="Proteomes" id="UP001155380">
    <property type="component" value="Unassembled WGS sequence"/>
</dbReference>
<dbReference type="GO" id="GO:0043139">
    <property type="term" value="F:5'-3' DNA helicase activity"/>
    <property type="evidence" value="ECO:0007669"/>
    <property type="project" value="TreeGrafter"/>
</dbReference>
<feature type="domain" description="YprB ribonuclease H-like" evidence="7">
    <location>
        <begin position="320"/>
        <end position="503"/>
    </location>
</feature>
<dbReference type="Pfam" id="PF12705">
    <property type="entry name" value="PDDEXK_1"/>
    <property type="match status" value="1"/>
</dbReference>
<keyword evidence="3" id="KW-0347">Helicase</keyword>
<dbReference type="GO" id="GO:0005524">
    <property type="term" value="F:ATP binding"/>
    <property type="evidence" value="ECO:0007669"/>
    <property type="project" value="UniProtKB-KW"/>
</dbReference>
<keyword evidence="2" id="KW-0378">Hydrolase</keyword>
<dbReference type="PANTHER" id="PTHR43788:SF8">
    <property type="entry name" value="DNA-BINDING PROTEIN SMUBP-2"/>
    <property type="match status" value="1"/>
</dbReference>
<dbReference type="EMBL" id="JAMXLX010000004">
    <property type="protein sequence ID" value="MCO5958177.1"/>
    <property type="molecule type" value="Genomic_DNA"/>
</dbReference>
<dbReference type="CDD" id="cd18808">
    <property type="entry name" value="SF1_C_Upf1"/>
    <property type="match status" value="1"/>
</dbReference>
<evidence type="ECO:0000256" key="3">
    <source>
        <dbReference type="ARBA" id="ARBA00022806"/>
    </source>
</evidence>
<comment type="caution">
    <text evidence="8">The sequence shown here is derived from an EMBL/GenBank/DDBJ whole genome shotgun (WGS) entry which is preliminary data.</text>
</comment>
<evidence type="ECO:0000259" key="7">
    <source>
        <dbReference type="Pfam" id="PF13482"/>
    </source>
</evidence>
<dbReference type="NCBIfam" id="TIGR03491">
    <property type="entry name" value="TM0106 family RecB-like putative nuclease"/>
    <property type="match status" value="1"/>
</dbReference>
<dbReference type="RefSeq" id="WP_250913833.1">
    <property type="nucleotide sequence ID" value="NZ_JAMXLX010000004.1"/>
</dbReference>
<reference evidence="8" key="1">
    <citation type="submission" date="2022-06" db="EMBL/GenBank/DDBJ databases">
        <authorList>
            <person name="Sun Q."/>
        </authorList>
    </citation>
    <scope>NUCLEOTIDE SEQUENCE</scope>
    <source>
        <strain evidence="8">S101</strain>
    </source>
</reference>
<dbReference type="Pfam" id="PF13604">
    <property type="entry name" value="AAA_30"/>
    <property type="match status" value="1"/>
</dbReference>
<dbReference type="InterPro" id="IPR038720">
    <property type="entry name" value="YprB_RNase_H-like_dom"/>
</dbReference>
<sequence length="1129" mass="124575">MQRRNDSLLLSASDLVGHLNCRHLSGLDIEVARGTLSKPAFWDPLLQILWERGARHEQGYVEHLKAQGFDITVIDGVGVDDDAVAHTRTAMIEGHSIIVQGAFRLNAWVGRTDILRRIETPSDLGGWSYEVIDTKLARETKGGTVLQLCLYADLVASVQGLKPAYSYVVAPWSDYEPQIFRMDDYAAYYRRVRDALAIDEHNGPEIYPDPKTHCEICRWQDRCDQRRRADDHLSLVAGISKVQIDELKRQGIETAANLAVMPLPLAWKPTRGAAYSYERVREQARIQVEGRAASAMLHELLPVVPGFGLASLPAPSSGDIFFDLEGDPFAGEGGLEYLFGYSFADADGTASYTSDWAFSREDEKANFERFIDFVMARLGQHPDLHIYHFAPYEPAALKRLMGRYASREEEIDFLLRSKRFVDLYGVVRNALRASVESYSIKKLEPLYGFTRDTKLSDANMALAKVQACLELGDLEFIDDADRTVVAGYNRDDCVSTWQLRDWLETRRDELVGAGTDVPRPEAQEGAPSEKLSEWQEKINALIDQLTGDVPPDPADRTPEQHARWLLAHSLDWHRREQKALWWEYFRLSDLASEDLLEERAGLSGLSFIGATGGTAKAPIHRYSFPPQETELRGGESLRNMGGAHFGTVEEMSLDERWVDIKKRGDTADVHSEAVFAHKVIDADVLAKALVRVGEHVAANGMEGDGRYRAARDLLMRMPPRIGGQSIRQDGEPTLDAALRIAPHLQTGVFPIQGPPGAGKTHTGARMICALVQAGKTVGVTANSHKVIRNLLDAVVTAADAMGVDVQCMQKPAEKEDDIHRLRFTTKAPELLGAIGHGVHVGGGTAWLWASPDAAEAVDVLFIDEAAQMALANVLAVSQAASTIVLLGDPQQLDQPMQGSHPEGTDVSSLHHILGGDQTIADDRGLFLAETWRLHPDICAYTSELFYGGRLHPRPGLEVQEIRSGGRVSGAGLRYVPVPTKGNQSSSPEEADCVRDLVDEILGAGTTWIDKHGVEAPVTLNEILIIAPYNAQVIELQDRIPGGRIGTVDKFQGQEAPIVIYSMTTSSYADAPRGMEFLYSLNRLNVATSRAKCICVLVASPSVFEAQCRTPRQMQLANAFCRYLERASVV</sequence>
<dbReference type="GO" id="GO:0016787">
    <property type="term" value="F:hydrolase activity"/>
    <property type="evidence" value="ECO:0007669"/>
    <property type="project" value="UniProtKB-KW"/>
</dbReference>
<dbReference type="InterPro" id="IPR012337">
    <property type="entry name" value="RNaseH-like_sf"/>
</dbReference>
<accession>A0AAJ1F7Q2</accession>
<dbReference type="InterPro" id="IPR050534">
    <property type="entry name" value="Coronavir_polyprotein_1ab"/>
</dbReference>
<dbReference type="InterPro" id="IPR027417">
    <property type="entry name" value="P-loop_NTPase"/>
</dbReference>
<name>A0AAJ1F7Q2_9HYPH</name>
<dbReference type="PANTHER" id="PTHR43788">
    <property type="entry name" value="DNA2/NAM7 HELICASE FAMILY MEMBER"/>
    <property type="match status" value="1"/>
</dbReference>
<evidence type="ECO:0000256" key="4">
    <source>
        <dbReference type="ARBA" id="ARBA00022840"/>
    </source>
</evidence>
<dbReference type="Gene3D" id="3.40.50.300">
    <property type="entry name" value="P-loop containing nucleotide triphosphate hydrolases"/>
    <property type="match status" value="2"/>
</dbReference>
<dbReference type="InterPro" id="IPR038726">
    <property type="entry name" value="PDDEXK_AddAB-type"/>
</dbReference>
<dbReference type="SUPFAM" id="SSF53098">
    <property type="entry name" value="Ribonuclease H-like"/>
    <property type="match status" value="1"/>
</dbReference>
<dbReference type="AlphaFoldDB" id="A0AAJ1F7Q2"/>
<evidence type="ECO:0000256" key="2">
    <source>
        <dbReference type="ARBA" id="ARBA00022801"/>
    </source>
</evidence>
<keyword evidence="1" id="KW-0547">Nucleotide-binding</keyword>
<evidence type="ECO:0000259" key="6">
    <source>
        <dbReference type="Pfam" id="PF13087"/>
    </source>
</evidence>
<feature type="domain" description="PD-(D/E)XK endonuclease-like" evidence="5">
    <location>
        <begin position="109"/>
        <end position="224"/>
    </location>
</feature>
<protein>
    <submittedName>
        <fullName evidence="8">TM0106 family RecB-like putative nuclease</fullName>
    </submittedName>
</protein>